<evidence type="ECO:0000313" key="1">
    <source>
        <dbReference type="EMBL" id="CDC77510.1"/>
    </source>
</evidence>
<comment type="caution">
    <text evidence="1">The sequence shown here is derived from an EMBL/GenBank/DDBJ whole genome shotgun (WGS) entry which is preliminary data.</text>
</comment>
<gene>
    <name evidence="1" type="ORF">BN580_00462</name>
</gene>
<sequence length="282" mass="31826">MINALVTKNGQSALISLPAKRIGLARDLASIGVASPPSELYPHDDEVTVGLKYFGTDDFSGRLITLIQSEDSLARVNTLVELYGDLPVAQREKVKASVLSGEMTSLNDFKNSILENKSPEIVQNYYCPLMCTLYLRNRYGDLDYDPVEYDGEYAAKYEDEIRDLLIREQSDCNMAEYFDGPNSAVGKLESAVWDVERIHGCLYGKITATLNAPFTEEEQNCFMEWCEGQNSDGFGEGFEQRPIRTVDRSEMYVSFWQSGPDYFLCTENDLDHFIDHGMGEMN</sequence>
<proteinExistence type="predicted"/>
<protein>
    <submittedName>
        <fullName evidence="1">Uncharacterized protein</fullName>
    </submittedName>
</protein>
<name>R6TZC5_9BACT</name>
<organism evidence="1 2">
    <name type="scientific">Candidatus Colimorpha enterica</name>
    <dbReference type="NCBI Taxonomy" id="3083063"/>
    <lineage>
        <taxon>Bacteria</taxon>
        <taxon>Pseudomonadati</taxon>
        <taxon>Bacteroidota</taxon>
        <taxon>Bacteroidia</taxon>
        <taxon>Bacteroidales</taxon>
        <taxon>Candidatus Colimorpha</taxon>
    </lineage>
</organism>
<evidence type="ECO:0000313" key="2">
    <source>
        <dbReference type="Proteomes" id="UP000017938"/>
    </source>
</evidence>
<dbReference type="STRING" id="1263015.BN580_00462"/>
<dbReference type="AlphaFoldDB" id="R6TZC5"/>
<dbReference type="Proteomes" id="UP000017938">
    <property type="component" value="Unassembled WGS sequence"/>
</dbReference>
<accession>R6TZC5</accession>
<dbReference type="EMBL" id="CBFW010000438">
    <property type="protein sequence ID" value="CDC77510.1"/>
    <property type="molecule type" value="Genomic_DNA"/>
</dbReference>
<reference evidence="1" key="1">
    <citation type="submission" date="2012-11" db="EMBL/GenBank/DDBJ databases">
        <title>Dependencies among metagenomic species, viruses, plasmids and units of genetic variation.</title>
        <authorList>
            <person name="Nielsen H.B."/>
            <person name="Almeida M."/>
            <person name="Juncker A.S."/>
            <person name="Rasmussen S."/>
            <person name="Li J."/>
            <person name="Sunagawa S."/>
            <person name="Plichta D."/>
            <person name="Gautier L."/>
            <person name="Le Chatelier E."/>
            <person name="Peletier E."/>
            <person name="Bonde I."/>
            <person name="Nielsen T."/>
            <person name="Manichanh C."/>
            <person name="Arumugam M."/>
            <person name="Batto J."/>
            <person name="Santos M.B.Q.D."/>
            <person name="Blom N."/>
            <person name="Borruel N."/>
            <person name="Burgdorf K.S."/>
            <person name="Boumezbeur F."/>
            <person name="Casellas F."/>
            <person name="Dore J."/>
            <person name="Guarner F."/>
            <person name="Hansen T."/>
            <person name="Hildebrand F."/>
            <person name="Kaas R.S."/>
            <person name="Kennedy S."/>
            <person name="Kristiansen K."/>
            <person name="Kultima J.R."/>
            <person name="Leonard P."/>
            <person name="Levenez F."/>
            <person name="Lund O."/>
            <person name="Moumen B."/>
            <person name="Le Paslier D."/>
            <person name="Pons N."/>
            <person name="Pedersen O."/>
            <person name="Prifti E."/>
            <person name="Qin J."/>
            <person name="Raes J."/>
            <person name="Tap J."/>
            <person name="Tims S."/>
            <person name="Ussery D.W."/>
            <person name="Yamada T."/>
            <person name="MetaHit consortium"/>
            <person name="Renault P."/>
            <person name="Sicheritz-Ponten T."/>
            <person name="Bork P."/>
            <person name="Wang J."/>
            <person name="Brunak S."/>
            <person name="Ehrlich S.D."/>
        </authorList>
    </citation>
    <scope>NUCLEOTIDE SEQUENCE [LARGE SCALE GENOMIC DNA]</scope>
</reference>